<dbReference type="InterPro" id="IPR036689">
    <property type="entry name" value="ESAT-6-like_sf"/>
</dbReference>
<dbReference type="SUPFAM" id="SSF140453">
    <property type="entry name" value="EsxAB dimer-like"/>
    <property type="match status" value="1"/>
</dbReference>
<dbReference type="RefSeq" id="WP_073458681.1">
    <property type="nucleotide sequence ID" value="NZ_CALGVN010000010.1"/>
</dbReference>
<sequence length="116" mass="11960">MTQPGAGLGTQTDVMARAAQHVAGVRSDIEAQLAALRSRLEALPELWQGAAGAAFVAAMARCDQDSRLLAGALGGIADQLRTSGVAYDTTEQEQHRAVVQSAEQTTTGITAALKGL</sequence>
<dbReference type="STRING" id="1848.SAMN05443637_11629"/>
<keyword evidence="2" id="KW-1185">Reference proteome</keyword>
<name>A0A1M6X447_PSETH</name>
<dbReference type="EMBL" id="FRAP01000016">
    <property type="protein sequence ID" value="SHL00832.1"/>
    <property type="molecule type" value="Genomic_DNA"/>
</dbReference>
<dbReference type="Gene3D" id="1.10.287.1060">
    <property type="entry name" value="ESAT-6-like"/>
    <property type="match status" value="1"/>
</dbReference>
<proteinExistence type="predicted"/>
<protein>
    <submittedName>
        <fullName evidence="1">WXG100 family type VII secretion target</fullName>
    </submittedName>
</protein>
<organism evidence="1 2">
    <name type="scientific">Pseudonocardia thermophila</name>
    <dbReference type="NCBI Taxonomy" id="1848"/>
    <lineage>
        <taxon>Bacteria</taxon>
        <taxon>Bacillati</taxon>
        <taxon>Actinomycetota</taxon>
        <taxon>Actinomycetes</taxon>
        <taxon>Pseudonocardiales</taxon>
        <taxon>Pseudonocardiaceae</taxon>
        <taxon>Pseudonocardia</taxon>
    </lineage>
</organism>
<dbReference type="Proteomes" id="UP000184363">
    <property type="component" value="Unassembled WGS sequence"/>
</dbReference>
<dbReference type="AlphaFoldDB" id="A0A1M6X447"/>
<dbReference type="InterPro" id="IPR010310">
    <property type="entry name" value="T7SS_ESAT-6-like"/>
</dbReference>
<gene>
    <name evidence="1" type="ORF">SAMN05443637_11629</name>
</gene>
<dbReference type="Pfam" id="PF06013">
    <property type="entry name" value="WXG100"/>
    <property type="match status" value="1"/>
</dbReference>
<evidence type="ECO:0000313" key="1">
    <source>
        <dbReference type="EMBL" id="SHL00832.1"/>
    </source>
</evidence>
<dbReference type="NCBIfam" id="TIGR03930">
    <property type="entry name" value="WXG100_ESAT6"/>
    <property type="match status" value="1"/>
</dbReference>
<accession>A0A1M6X447</accession>
<evidence type="ECO:0000313" key="2">
    <source>
        <dbReference type="Proteomes" id="UP000184363"/>
    </source>
</evidence>
<reference evidence="1 2" key="1">
    <citation type="submission" date="2016-11" db="EMBL/GenBank/DDBJ databases">
        <authorList>
            <person name="Jaros S."/>
            <person name="Januszkiewicz K."/>
            <person name="Wedrychowicz H."/>
        </authorList>
    </citation>
    <scope>NUCLEOTIDE SEQUENCE [LARGE SCALE GENOMIC DNA]</scope>
    <source>
        <strain evidence="1 2">DSM 43832</strain>
    </source>
</reference>